<sequence>MNAASGAIPLPDVMTIGRFRIERALGVGSMGTVYLAHDPVLHRALAIKTLSVHLAPAEARVFEDSLLNEARAVARLNHPHIITVYDAGRSDGVPYIAMERLDGQELKQRLQRDTPMPLREFLELFTRVADALDYAHRHGIVHRDIKPANIFLTTKSGPKVLDFGIAQAASLGQPVAQRGRGALVGTPNYMSPELIQGRPLDGRSDVFSLGVVMYEVLTGRLPFSGRTLDELTQNIVGAPIAPPQTLNPEVPIEIAAIVSRALARQPEQRYPDARALASDLRHQLERLDVQRLVNRIGAALPDSVVRTPTRRRSLALATALMVAAGVALWQSGRESSSGATTATPPQTGATAGARQPIPAPAPATSPPSEPGSTDGTAAVHAGRDGAPPAPTATAAPVTTAAGADPAPRPPEPATGAALPATAGAQANPQAAPSAPPPSSLPAGPVVGAAPTPNTAATPASAAPRALPPPSVPSVTGLAPDALPPTSAAGTRDPPRVVAGLPAEPAKAPSASRAARSAPAPVRPAVRDLPAPAPAVIAGTLEVAVSPWGEVFINGQSRGLTPPLSSLKLAPGSYSIEIRNGDFPTYRTSADIQSNGTTRIRHKF</sequence>
<evidence type="ECO:0000256" key="7">
    <source>
        <dbReference type="PROSITE-ProRule" id="PRU10141"/>
    </source>
</evidence>
<keyword evidence="5 11" id="KW-0418">Kinase</keyword>
<reference evidence="11" key="2">
    <citation type="submission" date="2025-08" db="UniProtKB">
        <authorList>
            <consortium name="RefSeq"/>
        </authorList>
    </citation>
    <scope>IDENTIFICATION</scope>
</reference>
<dbReference type="PANTHER" id="PTHR43289:SF6">
    <property type="entry name" value="SERINE_THREONINE-PROTEIN KINASE NEKL-3"/>
    <property type="match status" value="1"/>
</dbReference>
<feature type="compositionally biased region" description="Low complexity" evidence="8">
    <location>
        <begin position="391"/>
        <end position="405"/>
    </location>
</feature>
<dbReference type="PROSITE" id="PS00107">
    <property type="entry name" value="PROTEIN_KINASE_ATP"/>
    <property type="match status" value="1"/>
</dbReference>
<dbReference type="Pfam" id="PF00069">
    <property type="entry name" value="Pkinase"/>
    <property type="match status" value="1"/>
</dbReference>
<feature type="compositionally biased region" description="Low complexity" evidence="8">
    <location>
        <begin position="335"/>
        <end position="353"/>
    </location>
</feature>
<dbReference type="RefSeq" id="WP_084544674.1">
    <property type="nucleotide sequence ID" value="NZ_AXWS01000007.1"/>
</dbReference>
<dbReference type="SMART" id="SM00220">
    <property type="entry name" value="S_TKc"/>
    <property type="match status" value="1"/>
</dbReference>
<keyword evidence="10" id="KW-1185">Reference proteome</keyword>
<dbReference type="GO" id="GO:0005524">
    <property type="term" value="F:ATP binding"/>
    <property type="evidence" value="ECO:0007669"/>
    <property type="project" value="UniProtKB-UniRule"/>
</dbReference>
<evidence type="ECO:0000256" key="1">
    <source>
        <dbReference type="ARBA" id="ARBA00012513"/>
    </source>
</evidence>
<dbReference type="InterPro" id="IPR008271">
    <property type="entry name" value="Ser/Thr_kinase_AS"/>
</dbReference>
<dbReference type="PROSITE" id="PS00108">
    <property type="entry name" value="PROTEIN_KINASE_ST"/>
    <property type="match status" value="1"/>
</dbReference>
<dbReference type="InterPro" id="IPR011009">
    <property type="entry name" value="Kinase-like_dom_sf"/>
</dbReference>
<dbReference type="InterPro" id="IPR017441">
    <property type="entry name" value="Protein_kinase_ATP_BS"/>
</dbReference>
<evidence type="ECO:0000259" key="9">
    <source>
        <dbReference type="PROSITE" id="PS50011"/>
    </source>
</evidence>
<feature type="domain" description="Protein kinase" evidence="9">
    <location>
        <begin position="19"/>
        <end position="285"/>
    </location>
</feature>
<dbReference type="Gene3D" id="3.30.200.20">
    <property type="entry name" value="Phosphorylase Kinase, domain 1"/>
    <property type="match status" value="1"/>
</dbReference>
<keyword evidence="3" id="KW-0808">Transferase</keyword>
<evidence type="ECO:0000256" key="5">
    <source>
        <dbReference type="ARBA" id="ARBA00022777"/>
    </source>
</evidence>
<dbReference type="SUPFAM" id="SSF56112">
    <property type="entry name" value="Protein kinase-like (PK-like)"/>
    <property type="match status" value="1"/>
</dbReference>
<protein>
    <recommendedName>
        <fullName evidence="1">non-specific serine/threonine protein kinase</fullName>
        <ecNumber evidence="1">2.7.11.1</ecNumber>
    </recommendedName>
</protein>
<dbReference type="PROSITE" id="PS50011">
    <property type="entry name" value="PROTEIN_KINASE_DOM"/>
    <property type="match status" value="1"/>
</dbReference>
<keyword evidence="4 7" id="KW-0547">Nucleotide-binding</keyword>
<keyword evidence="2" id="KW-0723">Serine/threonine-protein kinase</keyword>
<keyword evidence="6 7" id="KW-0067">ATP-binding</keyword>
<reference evidence="11" key="1">
    <citation type="journal article" date="2014" name="J. Biol. Chem.">
        <title>Bacterial serine/threonine protein kinases in host-pathogen interactions.</title>
        <authorList>
            <person name="Canova M.J."/>
            <person name="Molle V."/>
        </authorList>
    </citation>
    <scope>NUCLEOTIDE SEQUENCE</scope>
</reference>
<feature type="compositionally biased region" description="Low complexity" evidence="8">
    <location>
        <begin position="440"/>
        <end position="464"/>
    </location>
</feature>
<accession>A0A8B6XAP0</accession>
<evidence type="ECO:0000256" key="8">
    <source>
        <dbReference type="SAM" id="MobiDB-lite"/>
    </source>
</evidence>
<evidence type="ECO:0000256" key="6">
    <source>
        <dbReference type="ARBA" id="ARBA00022840"/>
    </source>
</evidence>
<dbReference type="CDD" id="cd14014">
    <property type="entry name" value="STKc_PknB_like"/>
    <property type="match status" value="1"/>
</dbReference>
<dbReference type="InterPro" id="IPR000719">
    <property type="entry name" value="Prot_kinase_dom"/>
</dbReference>
<organism evidence="10 11">
    <name type="scientific">Derxia gummosa DSM 723</name>
    <dbReference type="NCBI Taxonomy" id="1121388"/>
    <lineage>
        <taxon>Bacteria</taxon>
        <taxon>Pseudomonadati</taxon>
        <taxon>Pseudomonadota</taxon>
        <taxon>Betaproteobacteria</taxon>
        <taxon>Burkholderiales</taxon>
        <taxon>Alcaligenaceae</taxon>
        <taxon>Derxia</taxon>
    </lineage>
</organism>
<dbReference type="EC" id="2.7.11.1" evidence="1"/>
<dbReference type="FunFam" id="1.10.510.10:FF:000021">
    <property type="entry name" value="Serine/threonine protein kinase"/>
    <property type="match status" value="1"/>
</dbReference>
<dbReference type="Proteomes" id="UP000675920">
    <property type="component" value="Unplaced"/>
</dbReference>
<feature type="compositionally biased region" description="Low complexity" evidence="8">
    <location>
        <begin position="501"/>
        <end position="518"/>
    </location>
</feature>
<dbReference type="OrthoDB" id="9801841at2"/>
<feature type="compositionally biased region" description="Pro residues" evidence="8">
    <location>
        <begin position="357"/>
        <end position="369"/>
    </location>
</feature>
<feature type="compositionally biased region" description="Low complexity" evidence="8">
    <location>
        <begin position="413"/>
        <end position="432"/>
    </location>
</feature>
<dbReference type="AlphaFoldDB" id="A0A8B6XAP0"/>
<evidence type="ECO:0000256" key="4">
    <source>
        <dbReference type="ARBA" id="ARBA00022741"/>
    </source>
</evidence>
<proteinExistence type="predicted"/>
<dbReference type="GO" id="GO:0004674">
    <property type="term" value="F:protein serine/threonine kinase activity"/>
    <property type="evidence" value="ECO:0007669"/>
    <property type="project" value="UniProtKB-KW"/>
</dbReference>
<evidence type="ECO:0000313" key="11">
    <source>
        <dbReference type="RefSeq" id="WP_084544674.1"/>
    </source>
</evidence>
<evidence type="ECO:0000256" key="3">
    <source>
        <dbReference type="ARBA" id="ARBA00022679"/>
    </source>
</evidence>
<dbReference type="Gene3D" id="1.10.510.10">
    <property type="entry name" value="Transferase(Phosphotransferase) domain 1"/>
    <property type="match status" value="1"/>
</dbReference>
<feature type="binding site" evidence="7">
    <location>
        <position position="48"/>
    </location>
    <ligand>
        <name>ATP</name>
        <dbReference type="ChEBI" id="CHEBI:30616"/>
    </ligand>
</feature>
<dbReference type="PANTHER" id="PTHR43289">
    <property type="entry name" value="MITOGEN-ACTIVATED PROTEIN KINASE KINASE KINASE 20-RELATED"/>
    <property type="match status" value="1"/>
</dbReference>
<evidence type="ECO:0000256" key="2">
    <source>
        <dbReference type="ARBA" id="ARBA00022527"/>
    </source>
</evidence>
<evidence type="ECO:0000313" key="10">
    <source>
        <dbReference type="Proteomes" id="UP000675920"/>
    </source>
</evidence>
<name>A0A8B6XAP0_9BURK</name>
<feature type="region of interest" description="Disordered" evidence="8">
    <location>
        <begin position="334"/>
        <end position="518"/>
    </location>
</feature>